<feature type="non-terminal residue" evidence="7">
    <location>
        <position position="529"/>
    </location>
</feature>
<evidence type="ECO:0000313" key="7">
    <source>
        <dbReference type="EMBL" id="KAJ6646134.1"/>
    </source>
</evidence>
<keyword evidence="8" id="KW-1185">Reference proteome</keyword>
<dbReference type="Proteomes" id="UP001151699">
    <property type="component" value="Chromosome A"/>
</dbReference>
<feature type="transmembrane region" description="Helical" evidence="5">
    <location>
        <begin position="463"/>
        <end position="487"/>
    </location>
</feature>
<dbReference type="Gene3D" id="1.20.1250.20">
    <property type="entry name" value="MFS general substrate transporter like domains"/>
    <property type="match status" value="1"/>
</dbReference>
<organism evidence="7 8">
    <name type="scientific">Pseudolycoriella hygida</name>
    <dbReference type="NCBI Taxonomy" id="35572"/>
    <lineage>
        <taxon>Eukaryota</taxon>
        <taxon>Metazoa</taxon>
        <taxon>Ecdysozoa</taxon>
        <taxon>Arthropoda</taxon>
        <taxon>Hexapoda</taxon>
        <taxon>Insecta</taxon>
        <taxon>Pterygota</taxon>
        <taxon>Neoptera</taxon>
        <taxon>Endopterygota</taxon>
        <taxon>Diptera</taxon>
        <taxon>Nematocera</taxon>
        <taxon>Sciaroidea</taxon>
        <taxon>Sciaridae</taxon>
        <taxon>Pseudolycoriella</taxon>
    </lineage>
</organism>
<protein>
    <submittedName>
        <fullName evidence="7">Organic cation transporter protein</fullName>
    </submittedName>
</protein>
<dbReference type="AlphaFoldDB" id="A0A9Q0S5R0"/>
<dbReference type="PANTHER" id="PTHR24064">
    <property type="entry name" value="SOLUTE CARRIER FAMILY 22 MEMBER"/>
    <property type="match status" value="1"/>
</dbReference>
<keyword evidence="2 5" id="KW-0812">Transmembrane</keyword>
<feature type="transmembrane region" description="Helical" evidence="5">
    <location>
        <begin position="314"/>
        <end position="336"/>
    </location>
</feature>
<evidence type="ECO:0000256" key="2">
    <source>
        <dbReference type="ARBA" id="ARBA00022692"/>
    </source>
</evidence>
<feature type="transmembrane region" description="Helical" evidence="5">
    <location>
        <begin position="199"/>
        <end position="220"/>
    </location>
</feature>
<feature type="transmembrane region" description="Helical" evidence="5">
    <location>
        <begin position="166"/>
        <end position="187"/>
    </location>
</feature>
<evidence type="ECO:0000256" key="4">
    <source>
        <dbReference type="ARBA" id="ARBA00023136"/>
    </source>
</evidence>
<proteinExistence type="predicted"/>
<dbReference type="GO" id="GO:0016020">
    <property type="term" value="C:membrane"/>
    <property type="evidence" value="ECO:0007669"/>
    <property type="project" value="UniProtKB-SubCell"/>
</dbReference>
<feature type="transmembrane region" description="Helical" evidence="5">
    <location>
        <begin position="407"/>
        <end position="426"/>
    </location>
</feature>
<dbReference type="InterPro" id="IPR036259">
    <property type="entry name" value="MFS_trans_sf"/>
</dbReference>
<dbReference type="PROSITE" id="PS50850">
    <property type="entry name" value="MFS"/>
    <property type="match status" value="1"/>
</dbReference>
<dbReference type="InterPro" id="IPR020846">
    <property type="entry name" value="MFS_dom"/>
</dbReference>
<dbReference type="InterPro" id="IPR005828">
    <property type="entry name" value="MFS_sugar_transport-like"/>
</dbReference>
<keyword evidence="4 5" id="KW-0472">Membrane</keyword>
<dbReference type="GO" id="GO:0022857">
    <property type="term" value="F:transmembrane transporter activity"/>
    <property type="evidence" value="ECO:0007669"/>
    <property type="project" value="InterPro"/>
</dbReference>
<evidence type="ECO:0000313" key="8">
    <source>
        <dbReference type="Proteomes" id="UP001151699"/>
    </source>
</evidence>
<evidence type="ECO:0000259" key="6">
    <source>
        <dbReference type="PROSITE" id="PS50850"/>
    </source>
</evidence>
<feature type="domain" description="Major facilitator superfamily (MFS) profile" evidence="6">
    <location>
        <begin position="31"/>
        <end position="492"/>
    </location>
</feature>
<feature type="transmembrane region" description="Helical" evidence="5">
    <location>
        <begin position="376"/>
        <end position="395"/>
    </location>
</feature>
<comment type="caution">
    <text evidence="7">The sequence shown here is derived from an EMBL/GenBank/DDBJ whole genome shotgun (WGS) entry which is preliminary data.</text>
</comment>
<gene>
    <name evidence="7" type="primary">Orct_2</name>
    <name evidence="7" type="ORF">Bhyg_01344</name>
</gene>
<dbReference type="OrthoDB" id="5296287at2759"/>
<evidence type="ECO:0000256" key="3">
    <source>
        <dbReference type="ARBA" id="ARBA00022989"/>
    </source>
</evidence>
<name>A0A9Q0S5R0_9DIPT</name>
<accession>A0A9Q0S5R0</accession>
<keyword evidence="3 5" id="KW-1133">Transmembrane helix</keyword>
<dbReference type="Pfam" id="PF00083">
    <property type="entry name" value="Sugar_tr"/>
    <property type="match status" value="1"/>
</dbReference>
<feature type="transmembrane region" description="Helical" evidence="5">
    <location>
        <begin position="30"/>
        <end position="52"/>
    </location>
</feature>
<comment type="subcellular location">
    <subcellularLocation>
        <location evidence="1">Membrane</location>
        <topology evidence="1">Multi-pass membrane protein</topology>
    </subcellularLocation>
</comment>
<feature type="transmembrane region" description="Helical" evidence="5">
    <location>
        <begin position="140"/>
        <end position="160"/>
    </location>
</feature>
<evidence type="ECO:0000256" key="1">
    <source>
        <dbReference type="ARBA" id="ARBA00004141"/>
    </source>
</evidence>
<dbReference type="EMBL" id="WJQU01000001">
    <property type="protein sequence ID" value="KAJ6646134.1"/>
    <property type="molecule type" value="Genomic_DNA"/>
</dbReference>
<evidence type="ECO:0000256" key="5">
    <source>
        <dbReference type="SAM" id="Phobius"/>
    </source>
</evidence>
<sequence>MAIEMESDEPDDVKHASDIYGEWGPLQRNVTIFFVMIYIVASFQNMGVIFYLSPIDYHCRLPEEYQDRNVSKCYLYEGSTVKCTEWQFDYSFYQKTLIDEFELVCDREHFISMTKSIFQIGYLVSSIFTGLMSDRYGRLFAFKFSIILELLASLSQALSVNIYHFLISRLFLGIGSYGRFSTGMLLLFELVGPSYRASISIACEIGWSLSVLLLPIANYFIPHFRYMQLIVFGYELIFLIWLWRLPESPRWLITHDKFDEAAELITKTAKSLNKLSDVEIERKLAKLRSYLDKEQEKLQLEAKKTIIDLWRQPILFRYCILLYTISFCLSFTAYGFSYNAAAYGGSLHVTMFVQALSTSSVLCTVYLAVDRFNRKSLALFLSVCAACSIWTMVAFTFDKNHLNHLTTMMFVSKFFCGGFFLLIHLIKSEIFPTTLRQISLGSCSVAMRFGSVIAPYSRELAGWTHLSLLIGLYGICAIVNSVCIYFLPETSKGEIPDTIEEAIERCSINKKKASGKKSAEVELANVIKT</sequence>
<reference evidence="7" key="1">
    <citation type="submission" date="2022-07" db="EMBL/GenBank/DDBJ databases">
        <authorList>
            <person name="Trinca V."/>
            <person name="Uliana J.V.C."/>
            <person name="Torres T.T."/>
            <person name="Ward R.J."/>
            <person name="Monesi N."/>
        </authorList>
    </citation>
    <scope>NUCLEOTIDE SEQUENCE</scope>
    <source>
        <strain evidence="7">HSMRA1968</strain>
        <tissue evidence="7">Whole embryos</tissue>
    </source>
</reference>
<feature type="transmembrane region" description="Helical" evidence="5">
    <location>
        <begin position="348"/>
        <end position="369"/>
    </location>
</feature>
<dbReference type="SUPFAM" id="SSF103473">
    <property type="entry name" value="MFS general substrate transporter"/>
    <property type="match status" value="1"/>
</dbReference>
<feature type="transmembrane region" description="Helical" evidence="5">
    <location>
        <begin position="226"/>
        <end position="243"/>
    </location>
</feature>